<feature type="region of interest" description="Disordered" evidence="1">
    <location>
        <begin position="206"/>
        <end position="563"/>
    </location>
</feature>
<protein>
    <recommendedName>
        <fullName evidence="4">PPE family protein</fullName>
    </recommendedName>
</protein>
<keyword evidence="3" id="KW-1185">Reference proteome</keyword>
<evidence type="ECO:0008006" key="4">
    <source>
        <dbReference type="Google" id="ProtNLM"/>
    </source>
</evidence>
<proteinExistence type="predicted"/>
<feature type="compositionally biased region" description="Pro residues" evidence="1">
    <location>
        <begin position="268"/>
        <end position="381"/>
    </location>
</feature>
<feature type="region of interest" description="Disordered" evidence="1">
    <location>
        <begin position="579"/>
        <end position="607"/>
    </location>
</feature>
<feature type="compositionally biased region" description="Pro residues" evidence="1">
    <location>
        <begin position="248"/>
        <end position="261"/>
    </location>
</feature>
<sequence length="607" mass="63959">MTTNYEDAPLEEFSGMSVDALYYAVLYDGDGPNVCSSEPLTWETAQEFNYGPMDDQAAGWYGMYQTLTHQVMQLEASIGKAQESWNSQASQVYFDEANKALESMKEAQEKALGNARAWDELSSAAAFAYYGVVGQKIAWDEHRKNKQDEYDQAKKDDDWYNPFDGADEPDWDEERAPFDEEARRAVSYGSREISRIYVEDVWAPASYTPPPDPGGDSSIPDPGGWNDGGSGTPGSPGYPGGPGAPGYPGGPPSGTLPPPGSGPDLQGPIPPPMPPPNFPPPTLPTPTPTPTPLPPPTLPPPTVPPPGLPKPPPGLPKPPPSLPKPPPVTPKPPPGLPRPTPTPTPTPKPPPNLPKPPPPSTGPTPRPPGRTVPPVIGPRPGGPGFNNTPKPPPVRNIQPPVIGPRSPMPGTGGKPVPGGPGGPGRGMPVPANRPPGVPQGFNSKSKPGGAPPARTGPMPGVRGGPKNRPSQQRPGQRVPVDMRPTRFSKSNLPVPPTSRATQPAPGVRAPKVKSGGDQLNRGVIRGAKAGKLSGTFQDNYGARPGRTGVVKRRDDEEGVESTYEEQVFTVDQNVVPGVIRGVSGQRPKKQAPSLGGGNAAFDDDDDW</sequence>
<evidence type="ECO:0000313" key="2">
    <source>
        <dbReference type="EMBL" id="TWJ07634.1"/>
    </source>
</evidence>
<feature type="compositionally biased region" description="Basic and acidic residues" evidence="1">
    <location>
        <begin position="148"/>
        <end position="158"/>
    </location>
</feature>
<dbReference type="RefSeq" id="WP_147144447.1">
    <property type="nucleotide sequence ID" value="NZ_BAABIJ010000007.1"/>
</dbReference>
<evidence type="ECO:0000256" key="1">
    <source>
        <dbReference type="SAM" id="MobiDB-lite"/>
    </source>
</evidence>
<name>A0A562UPV7_9ACTN</name>
<organism evidence="2 3">
    <name type="scientific">Stackebrandtia albiflava</name>
    <dbReference type="NCBI Taxonomy" id="406432"/>
    <lineage>
        <taxon>Bacteria</taxon>
        <taxon>Bacillati</taxon>
        <taxon>Actinomycetota</taxon>
        <taxon>Actinomycetes</taxon>
        <taxon>Glycomycetales</taxon>
        <taxon>Glycomycetaceae</taxon>
        <taxon>Stackebrandtia</taxon>
    </lineage>
</organism>
<evidence type="ECO:0000313" key="3">
    <source>
        <dbReference type="Proteomes" id="UP000321617"/>
    </source>
</evidence>
<gene>
    <name evidence="2" type="ORF">LX16_5120</name>
</gene>
<feature type="compositionally biased region" description="Low complexity" evidence="1">
    <location>
        <begin position="214"/>
        <end position="224"/>
    </location>
</feature>
<dbReference type="Proteomes" id="UP000321617">
    <property type="component" value="Unassembled WGS sequence"/>
</dbReference>
<dbReference type="AlphaFoldDB" id="A0A562UPV7"/>
<dbReference type="InterPro" id="IPR036689">
    <property type="entry name" value="ESAT-6-like_sf"/>
</dbReference>
<comment type="caution">
    <text evidence="2">The sequence shown here is derived from an EMBL/GenBank/DDBJ whole genome shotgun (WGS) entry which is preliminary data.</text>
</comment>
<dbReference type="EMBL" id="VLLL01000011">
    <property type="protein sequence ID" value="TWJ07634.1"/>
    <property type="molecule type" value="Genomic_DNA"/>
</dbReference>
<dbReference type="SUPFAM" id="SSF140453">
    <property type="entry name" value="EsxAB dimer-like"/>
    <property type="match status" value="1"/>
</dbReference>
<reference evidence="2 3" key="1">
    <citation type="journal article" date="2013" name="Stand. Genomic Sci.">
        <title>Genomic Encyclopedia of Type Strains, Phase I: The one thousand microbial genomes (KMG-I) project.</title>
        <authorList>
            <person name="Kyrpides N.C."/>
            <person name="Woyke T."/>
            <person name="Eisen J.A."/>
            <person name="Garrity G."/>
            <person name="Lilburn T.G."/>
            <person name="Beck B.J."/>
            <person name="Whitman W.B."/>
            <person name="Hugenholtz P."/>
            <person name="Klenk H.P."/>
        </authorList>
    </citation>
    <scope>NUCLEOTIDE SEQUENCE [LARGE SCALE GENOMIC DNA]</scope>
    <source>
        <strain evidence="2 3">DSM 45044</strain>
    </source>
</reference>
<accession>A0A562UPV7</accession>
<feature type="compositionally biased region" description="Gly residues" evidence="1">
    <location>
        <begin position="225"/>
        <end position="247"/>
    </location>
</feature>
<feature type="region of interest" description="Disordered" evidence="1">
    <location>
        <begin position="148"/>
        <end position="178"/>
    </location>
</feature>
<feature type="compositionally biased region" description="Gly residues" evidence="1">
    <location>
        <begin position="410"/>
        <end position="425"/>
    </location>
</feature>